<evidence type="ECO:0000313" key="2">
    <source>
        <dbReference type="Proteomes" id="UP000216207"/>
    </source>
</evidence>
<dbReference type="AlphaFoldDB" id="A0A268P1H5"/>
<dbReference type="EMBL" id="NPCC01000008">
    <property type="protein sequence ID" value="PAE89511.1"/>
    <property type="molecule type" value="Genomic_DNA"/>
</dbReference>
<dbReference type="InterPro" id="IPR050229">
    <property type="entry name" value="GlpE_sulfurtransferase"/>
</dbReference>
<dbReference type="Pfam" id="PF00581">
    <property type="entry name" value="Rhodanese"/>
    <property type="match status" value="1"/>
</dbReference>
<dbReference type="PROSITE" id="PS50206">
    <property type="entry name" value="RHODANESE_3"/>
    <property type="match status" value="1"/>
</dbReference>
<dbReference type="InterPro" id="IPR036873">
    <property type="entry name" value="Rhodanese-like_dom_sf"/>
</dbReference>
<dbReference type="RefSeq" id="WP_011247413.1">
    <property type="nucleotide sequence ID" value="NZ_BOQQ01000002.1"/>
</dbReference>
<reference evidence="1 2" key="1">
    <citation type="submission" date="2017-07" db="EMBL/GenBank/DDBJ databases">
        <title>Isolation and whole genome analysis of endospore-forming bacteria from heroin.</title>
        <authorList>
            <person name="Kalinowski J."/>
            <person name="Ahrens B."/>
            <person name="Al-Dilaimi A."/>
            <person name="Winkler A."/>
            <person name="Wibberg D."/>
            <person name="Schleenbecker U."/>
            <person name="Ruckert C."/>
            <person name="Wolfel R."/>
            <person name="Grass G."/>
        </authorList>
    </citation>
    <scope>NUCLEOTIDE SEQUENCE [LARGE SCALE GENOMIC DNA]</scope>
    <source>
        <strain evidence="1 2">7539</strain>
    </source>
</reference>
<proteinExistence type="predicted"/>
<dbReference type="InterPro" id="IPR001763">
    <property type="entry name" value="Rhodanese-like_dom"/>
</dbReference>
<accession>A0A268P1H5</accession>
<dbReference type="CDD" id="cd00158">
    <property type="entry name" value="RHOD"/>
    <property type="match status" value="1"/>
</dbReference>
<dbReference type="PANTHER" id="PTHR43031">
    <property type="entry name" value="FAD-DEPENDENT OXIDOREDUCTASE"/>
    <property type="match status" value="1"/>
</dbReference>
<dbReference type="PANTHER" id="PTHR43031:SF17">
    <property type="entry name" value="SULFURTRANSFERASE YTWF-RELATED"/>
    <property type="match status" value="1"/>
</dbReference>
<dbReference type="Proteomes" id="UP000216207">
    <property type="component" value="Unassembled WGS sequence"/>
</dbReference>
<comment type="caution">
    <text evidence="1">The sequence shown here is derived from an EMBL/GenBank/DDBJ whole genome shotgun (WGS) entry which is preliminary data.</text>
</comment>
<dbReference type="SUPFAM" id="SSF52821">
    <property type="entry name" value="Rhodanese/Cell cycle control phosphatase"/>
    <property type="match status" value="1"/>
</dbReference>
<evidence type="ECO:0000313" key="1">
    <source>
        <dbReference type="EMBL" id="PAE89511.1"/>
    </source>
</evidence>
<sequence length="122" mass="13953">MARSEDGIVQLSTEEMKSFLINKADEPIIIDVREVEEYENGHLPGVPLIPMNEIPSMVAGMDQSKSYVFVCRSGRRSQNTALYLREQGFSNVRNYEGGMLAWDGELEYGQEWVVKDVEELYK</sequence>
<protein>
    <submittedName>
        <fullName evidence="1">Rhodanese-like domain-containing protein</fullName>
    </submittedName>
</protein>
<gene>
    <name evidence="1" type="ORF">CHH72_07685</name>
</gene>
<organism evidence="1 2">
    <name type="scientific">Shouchella clausii</name>
    <name type="common">Alkalihalobacillus clausii</name>
    <dbReference type="NCBI Taxonomy" id="79880"/>
    <lineage>
        <taxon>Bacteria</taxon>
        <taxon>Bacillati</taxon>
        <taxon>Bacillota</taxon>
        <taxon>Bacilli</taxon>
        <taxon>Bacillales</taxon>
        <taxon>Bacillaceae</taxon>
        <taxon>Shouchella</taxon>
    </lineage>
</organism>
<dbReference type="Gene3D" id="3.40.250.10">
    <property type="entry name" value="Rhodanese-like domain"/>
    <property type="match status" value="1"/>
</dbReference>
<name>A0A268P1H5_SHOCL</name>
<dbReference type="OMA" id="CICHHGA"/>
<dbReference type="SMART" id="SM00450">
    <property type="entry name" value="RHOD"/>
    <property type="match status" value="1"/>
</dbReference>